<dbReference type="SUPFAM" id="SSF51230">
    <property type="entry name" value="Single hybrid motif"/>
    <property type="match status" value="1"/>
</dbReference>
<gene>
    <name evidence="6" type="ORF">A3G33_10935</name>
</gene>
<protein>
    <recommendedName>
        <fullName evidence="5">Lipoyl-binding domain-containing protein</fullName>
    </recommendedName>
</protein>
<name>A0A1G1KST1_9BACT</name>
<comment type="subunit">
    <text evidence="2">Forms a 24-polypeptide structural core with octahedral symmetry.</text>
</comment>
<dbReference type="GO" id="GO:0016407">
    <property type="term" value="F:acetyltransferase activity"/>
    <property type="evidence" value="ECO:0007669"/>
    <property type="project" value="TreeGrafter"/>
</dbReference>
<dbReference type="Gene3D" id="2.40.50.100">
    <property type="match status" value="1"/>
</dbReference>
<evidence type="ECO:0000313" key="7">
    <source>
        <dbReference type="Proteomes" id="UP000178187"/>
    </source>
</evidence>
<organism evidence="6 7">
    <name type="scientific">Candidatus Danuiimicrobium aquiferis</name>
    <dbReference type="NCBI Taxonomy" id="1801832"/>
    <lineage>
        <taxon>Bacteria</taxon>
        <taxon>Pseudomonadati</taxon>
        <taxon>Candidatus Omnitrophota</taxon>
        <taxon>Candidatus Danuiimicrobium</taxon>
    </lineage>
</organism>
<dbReference type="InterPro" id="IPR050743">
    <property type="entry name" value="2-oxoacid_DH_E2_comp"/>
</dbReference>
<dbReference type="Pfam" id="PF00364">
    <property type="entry name" value="Biotin_lipoyl"/>
    <property type="match status" value="1"/>
</dbReference>
<dbReference type="PROSITE" id="PS50968">
    <property type="entry name" value="BIOTINYL_LIPOYL"/>
    <property type="match status" value="1"/>
</dbReference>
<evidence type="ECO:0000256" key="3">
    <source>
        <dbReference type="ARBA" id="ARBA00022679"/>
    </source>
</evidence>
<evidence type="ECO:0000259" key="5">
    <source>
        <dbReference type="PROSITE" id="PS50968"/>
    </source>
</evidence>
<comment type="cofactor">
    <cofactor evidence="1">
        <name>(R)-lipoate</name>
        <dbReference type="ChEBI" id="CHEBI:83088"/>
    </cofactor>
</comment>
<dbReference type="InterPro" id="IPR000089">
    <property type="entry name" value="Biotin_lipoyl"/>
</dbReference>
<dbReference type="CDD" id="cd06849">
    <property type="entry name" value="lipoyl_domain"/>
    <property type="match status" value="1"/>
</dbReference>
<evidence type="ECO:0000256" key="4">
    <source>
        <dbReference type="ARBA" id="ARBA00023315"/>
    </source>
</evidence>
<dbReference type="EMBL" id="MHFR01000054">
    <property type="protein sequence ID" value="OGW96013.1"/>
    <property type="molecule type" value="Genomic_DNA"/>
</dbReference>
<evidence type="ECO:0000256" key="1">
    <source>
        <dbReference type="ARBA" id="ARBA00001938"/>
    </source>
</evidence>
<dbReference type="GO" id="GO:0005737">
    <property type="term" value="C:cytoplasm"/>
    <property type="evidence" value="ECO:0007669"/>
    <property type="project" value="TreeGrafter"/>
</dbReference>
<dbReference type="AlphaFoldDB" id="A0A1G1KST1"/>
<keyword evidence="3" id="KW-0808">Transferase</keyword>
<dbReference type="InterPro" id="IPR011053">
    <property type="entry name" value="Single_hybrid_motif"/>
</dbReference>
<dbReference type="Proteomes" id="UP000178187">
    <property type="component" value="Unassembled WGS sequence"/>
</dbReference>
<feature type="domain" description="Lipoyl-binding" evidence="5">
    <location>
        <begin position="1"/>
        <end position="76"/>
    </location>
</feature>
<reference evidence="6 7" key="1">
    <citation type="journal article" date="2016" name="Nat. Commun.">
        <title>Thousands of microbial genomes shed light on interconnected biogeochemical processes in an aquifer system.</title>
        <authorList>
            <person name="Anantharaman K."/>
            <person name="Brown C.T."/>
            <person name="Hug L.A."/>
            <person name="Sharon I."/>
            <person name="Castelle C.J."/>
            <person name="Probst A.J."/>
            <person name="Thomas B.C."/>
            <person name="Singh A."/>
            <person name="Wilkins M.J."/>
            <person name="Karaoz U."/>
            <person name="Brodie E.L."/>
            <person name="Williams K.H."/>
            <person name="Hubbard S.S."/>
            <person name="Banfield J.F."/>
        </authorList>
    </citation>
    <scope>NUCLEOTIDE SEQUENCE [LARGE SCALE GENOMIC DNA]</scope>
</reference>
<evidence type="ECO:0000313" key="6">
    <source>
        <dbReference type="EMBL" id="OGW96013.1"/>
    </source>
</evidence>
<dbReference type="PANTHER" id="PTHR43178:SF5">
    <property type="entry name" value="LIPOAMIDE ACYLTRANSFERASE COMPONENT OF BRANCHED-CHAIN ALPHA-KETO ACID DEHYDROGENASE COMPLEX, MITOCHONDRIAL"/>
    <property type="match status" value="1"/>
</dbReference>
<keyword evidence="4" id="KW-0012">Acyltransferase</keyword>
<comment type="caution">
    <text evidence="6">The sequence shown here is derived from an EMBL/GenBank/DDBJ whole genome shotgun (WGS) entry which is preliminary data.</text>
</comment>
<sequence>MAKVVLEELNGDIEEGIVETWFFQEGDQIAEGDDLVRIETDEGTHTVTSPFSGHLNEIYFTEGEEVGLGDVLCEIEDDEE</sequence>
<proteinExistence type="predicted"/>
<dbReference type="PANTHER" id="PTHR43178">
    <property type="entry name" value="DIHYDROLIPOAMIDE ACETYLTRANSFERASE COMPONENT OF PYRUVATE DEHYDROGENASE COMPLEX"/>
    <property type="match status" value="1"/>
</dbReference>
<evidence type="ECO:0000256" key="2">
    <source>
        <dbReference type="ARBA" id="ARBA00011484"/>
    </source>
</evidence>
<dbReference type="GO" id="GO:0031405">
    <property type="term" value="F:lipoic acid binding"/>
    <property type="evidence" value="ECO:0007669"/>
    <property type="project" value="TreeGrafter"/>
</dbReference>
<accession>A0A1G1KST1</accession>